<reference evidence="7" key="1">
    <citation type="submission" date="2015-06" db="EMBL/GenBank/DDBJ databases">
        <authorList>
            <person name="Urmite Genomes"/>
        </authorList>
    </citation>
    <scope>NUCLEOTIDE SEQUENCE [LARGE SCALE GENOMIC DNA]</scope>
    <source>
        <strain evidence="7">CSUR P1867</strain>
    </source>
</reference>
<name>A0A0G4QIU6_9GAMM</name>
<dbReference type="PANTHER" id="PTHR13847">
    <property type="entry name" value="SARCOSINE DEHYDROGENASE-RELATED"/>
    <property type="match status" value="1"/>
</dbReference>
<feature type="domain" description="FAD dependent oxidoreductase" evidence="5">
    <location>
        <begin position="4"/>
        <end position="367"/>
    </location>
</feature>
<dbReference type="RefSeq" id="WP_072065224.1">
    <property type="nucleotide sequence ID" value="NZ_CVRY01000010.1"/>
</dbReference>
<dbReference type="SUPFAM" id="SSF51905">
    <property type="entry name" value="FAD/NAD(P)-binding domain"/>
    <property type="match status" value="1"/>
</dbReference>
<dbReference type="PANTHER" id="PTHR13847:SF286">
    <property type="entry name" value="D-AMINO ACID DEHYDROGENASE"/>
    <property type="match status" value="1"/>
</dbReference>
<evidence type="ECO:0000313" key="7">
    <source>
        <dbReference type="Proteomes" id="UP000183920"/>
    </source>
</evidence>
<dbReference type="Pfam" id="PF01266">
    <property type="entry name" value="DAO"/>
    <property type="match status" value="1"/>
</dbReference>
<dbReference type="AlphaFoldDB" id="A0A0G4QIU6"/>
<gene>
    <name evidence="6" type="primary">soxA</name>
    <name evidence="6" type="ORF">BN1804_03600</name>
</gene>
<evidence type="ECO:0000256" key="4">
    <source>
        <dbReference type="ARBA" id="ARBA00023002"/>
    </source>
</evidence>
<comment type="cofactor">
    <cofactor evidence="1">
        <name>FAD</name>
        <dbReference type="ChEBI" id="CHEBI:57692"/>
    </cofactor>
</comment>
<dbReference type="InterPro" id="IPR036188">
    <property type="entry name" value="FAD/NAD-bd_sf"/>
</dbReference>
<proteinExistence type="inferred from homology"/>
<dbReference type="InterPro" id="IPR017741">
    <property type="entry name" value="FAD-dependent_OxRdtase_HpnW"/>
</dbReference>
<keyword evidence="4" id="KW-0560">Oxidoreductase</keyword>
<dbReference type="InterPro" id="IPR006076">
    <property type="entry name" value="FAD-dep_OxRdtase"/>
</dbReference>
<dbReference type="EMBL" id="CVRY01000010">
    <property type="protein sequence ID" value="CRL65625.1"/>
    <property type="molecule type" value="Genomic_DNA"/>
</dbReference>
<dbReference type="Proteomes" id="UP000183920">
    <property type="component" value="Unassembled WGS sequence"/>
</dbReference>
<dbReference type="Gene3D" id="3.50.50.60">
    <property type="entry name" value="FAD/NAD(P)-binding domain"/>
    <property type="match status" value="1"/>
</dbReference>
<evidence type="ECO:0000313" key="6">
    <source>
        <dbReference type="EMBL" id="CRL65625.1"/>
    </source>
</evidence>
<sequence>MKFDIAIIGAGIIGLSHAYAAAQRGLRVAIFERSYTPVGASVRNFGHGLILGQAPGKMLDLAKNSREIWANMAKQAKFLARQKGTYLLARTQSEQAVLEAFVDGRAKTYGYDCELLSKPQLATVYGGQLQHHRAALHGKEDQVLFSREAIPQLAAYLDSLANVNSYFSTLVRDIDIATGTLITSNGTFCAEKIVVCSGHDYQTLLADEIKKLDPIVCRLQMLRVTPEQNMGLEHALMTGLSCTHYGAFADLPEAQALAKEIKAQSPLLEQYGIHLLITPTPYGDLIIGDSHEYSLDAQPFNSEEVDNLLIELAEHTLGCSVQVKERWQGVYGAKGKEPISILTPSEKVTAVLMRTGLGMSVGPGLGEQNIRQIFD</sequence>
<accession>A0A0G4QIU6</accession>
<dbReference type="NCBIfam" id="TIGR03364">
    <property type="entry name" value="HpnW_proposed"/>
    <property type="match status" value="1"/>
</dbReference>
<dbReference type="Gene3D" id="3.30.9.10">
    <property type="entry name" value="D-Amino Acid Oxidase, subunit A, domain 2"/>
    <property type="match status" value="1"/>
</dbReference>
<protein>
    <submittedName>
        <fullName evidence="6">Monomeric sarcosine oxidase</fullName>
    </submittedName>
</protein>
<comment type="similarity">
    <text evidence="2">Belongs to the DadA oxidoreductase family.</text>
</comment>
<evidence type="ECO:0000256" key="3">
    <source>
        <dbReference type="ARBA" id="ARBA00022630"/>
    </source>
</evidence>
<organism evidence="6 7">
    <name type="scientific">Proteus penneri</name>
    <dbReference type="NCBI Taxonomy" id="102862"/>
    <lineage>
        <taxon>Bacteria</taxon>
        <taxon>Pseudomonadati</taxon>
        <taxon>Pseudomonadota</taxon>
        <taxon>Gammaproteobacteria</taxon>
        <taxon>Enterobacterales</taxon>
        <taxon>Morganellaceae</taxon>
        <taxon>Proteus</taxon>
    </lineage>
</organism>
<dbReference type="GO" id="GO:0016491">
    <property type="term" value="F:oxidoreductase activity"/>
    <property type="evidence" value="ECO:0007669"/>
    <property type="project" value="UniProtKB-KW"/>
</dbReference>
<evidence type="ECO:0000256" key="1">
    <source>
        <dbReference type="ARBA" id="ARBA00001974"/>
    </source>
</evidence>
<dbReference type="GO" id="GO:0005737">
    <property type="term" value="C:cytoplasm"/>
    <property type="evidence" value="ECO:0007669"/>
    <property type="project" value="TreeGrafter"/>
</dbReference>
<evidence type="ECO:0000256" key="2">
    <source>
        <dbReference type="ARBA" id="ARBA00009410"/>
    </source>
</evidence>
<evidence type="ECO:0000259" key="5">
    <source>
        <dbReference type="Pfam" id="PF01266"/>
    </source>
</evidence>
<keyword evidence="3" id="KW-0285">Flavoprotein</keyword>